<dbReference type="SUPFAM" id="SSF101898">
    <property type="entry name" value="NHL repeat"/>
    <property type="match status" value="1"/>
</dbReference>
<evidence type="ECO:0000259" key="1">
    <source>
        <dbReference type="Pfam" id="PF21959"/>
    </source>
</evidence>
<comment type="caution">
    <text evidence="2">The sequence shown here is derived from an EMBL/GenBank/DDBJ whole genome shotgun (WGS) entry which is preliminary data.</text>
</comment>
<evidence type="ECO:0000313" key="3">
    <source>
        <dbReference type="Proteomes" id="UP001551011"/>
    </source>
</evidence>
<keyword evidence="3" id="KW-1185">Reference proteome</keyword>
<dbReference type="Proteomes" id="UP001551011">
    <property type="component" value="Unassembled WGS sequence"/>
</dbReference>
<reference evidence="2 3" key="1">
    <citation type="submission" date="2024-06" db="EMBL/GenBank/DDBJ databases">
        <title>The Natural Products Discovery Center: Release of the First 8490 Sequenced Strains for Exploring Actinobacteria Biosynthetic Diversity.</title>
        <authorList>
            <person name="Kalkreuter E."/>
            <person name="Kautsar S.A."/>
            <person name="Yang D."/>
            <person name="Bader C.D."/>
            <person name="Teijaro C.N."/>
            <person name="Fluegel L."/>
            <person name="Davis C.M."/>
            <person name="Simpson J.R."/>
            <person name="Lauterbach L."/>
            <person name="Steele A.D."/>
            <person name="Gui C."/>
            <person name="Meng S."/>
            <person name="Li G."/>
            <person name="Viehrig K."/>
            <person name="Ye F."/>
            <person name="Su P."/>
            <person name="Kiefer A.F."/>
            <person name="Nichols A."/>
            <person name="Cepeda A.J."/>
            <person name="Yan W."/>
            <person name="Fan B."/>
            <person name="Jiang Y."/>
            <person name="Adhikari A."/>
            <person name="Zheng C.-J."/>
            <person name="Schuster L."/>
            <person name="Cowan T.M."/>
            <person name="Smanski M.J."/>
            <person name="Chevrette M.G."/>
            <person name="De Carvalho L.P.S."/>
            <person name="Shen B."/>
        </authorList>
    </citation>
    <scope>NUCLEOTIDE SEQUENCE [LARGE SCALE GENOMIC DNA]</scope>
    <source>
        <strain evidence="2 3">NPDC020594</strain>
    </source>
</reference>
<protein>
    <recommendedName>
        <fullName evidence="1">DUF6923 domain-containing protein</fullName>
    </recommendedName>
</protein>
<sequence>MAHRKVYLAVGRTSTRIYRFDPIDGDTRVVDNVAPYESGYTAMGAQYRGDDKEPLLLAVSRNKLITVDVAAGTLKEQVIDGLPNGPWFDGDMDPDGKTLFVVSNPDTPSYAIDVAAGTAAPRNAPGGGRWDDFAYHPKDGRLYSVEGDNGDLLLVDPGRQPMKTVLKRGVFPPAQASAAAGSRKAYAATFFDQDGNFYAVDSAGNVNHLDLTTAEVPDHSQRIGRGRVPVGDLEIVNGAGRITPLPVPPSYDEIVVTKKFKGTWENGEPRGRVYSFDLTLTAVSKDSGTAEDVRKFRISFDLPTVKGAKAEASGVDVIAQDGKAYLSSVGDQFLAAGTSRPITVLINVPGDPAHLPQEYPLDGLRSCCLFDLEGCVSNGSPDRVVAGRWAHKNRAS</sequence>
<evidence type="ECO:0000313" key="2">
    <source>
        <dbReference type="EMBL" id="MEU5708751.1"/>
    </source>
</evidence>
<accession>A0ABV3A9X1</accession>
<dbReference type="InterPro" id="IPR015943">
    <property type="entry name" value="WD40/YVTN_repeat-like_dom_sf"/>
</dbReference>
<proteinExistence type="predicted"/>
<feature type="domain" description="DUF6923" evidence="1">
    <location>
        <begin position="56"/>
        <end position="214"/>
    </location>
</feature>
<name>A0ABV3A9X1_9ACTN</name>
<gene>
    <name evidence="2" type="ORF">AB0H04_18050</name>
</gene>
<dbReference type="Gene3D" id="2.130.10.10">
    <property type="entry name" value="YVTN repeat-like/Quinoprotein amine dehydrogenase"/>
    <property type="match status" value="1"/>
</dbReference>
<dbReference type="EMBL" id="JBFAEG010000011">
    <property type="protein sequence ID" value="MEU5708751.1"/>
    <property type="molecule type" value="Genomic_DNA"/>
</dbReference>
<dbReference type="Pfam" id="PF21959">
    <property type="entry name" value="DUF6923"/>
    <property type="match status" value="1"/>
</dbReference>
<dbReference type="InterPro" id="IPR054215">
    <property type="entry name" value="DUF6923"/>
</dbReference>
<dbReference type="RefSeq" id="WP_030645442.1">
    <property type="nucleotide sequence ID" value="NZ_JBFAEG010000011.1"/>
</dbReference>
<organism evidence="2 3">
    <name type="scientific">Streptomyces flaveolus</name>
    <dbReference type="NCBI Taxonomy" id="67297"/>
    <lineage>
        <taxon>Bacteria</taxon>
        <taxon>Bacillati</taxon>
        <taxon>Actinomycetota</taxon>
        <taxon>Actinomycetes</taxon>
        <taxon>Kitasatosporales</taxon>
        <taxon>Streptomycetaceae</taxon>
        <taxon>Streptomyces</taxon>
    </lineage>
</organism>